<reference evidence="1 2" key="1">
    <citation type="journal article" date="2020" name="Nature">
        <title>Six reference-quality genomes reveal evolution of bat adaptations.</title>
        <authorList>
            <person name="Jebb D."/>
            <person name="Huang Z."/>
            <person name="Pippel M."/>
            <person name="Hughes G.M."/>
            <person name="Lavrichenko K."/>
            <person name="Devanna P."/>
            <person name="Winkler S."/>
            <person name="Jermiin L.S."/>
            <person name="Skirmuntt E.C."/>
            <person name="Katzourakis A."/>
            <person name="Burkitt-Gray L."/>
            <person name="Ray D.A."/>
            <person name="Sullivan K.A.M."/>
            <person name="Roscito J.G."/>
            <person name="Kirilenko B.M."/>
            <person name="Davalos L.M."/>
            <person name="Corthals A.P."/>
            <person name="Power M.L."/>
            <person name="Jones G."/>
            <person name="Ransome R.D."/>
            <person name="Dechmann D.K.N."/>
            <person name="Locatelli A.G."/>
            <person name="Puechmaille S.J."/>
            <person name="Fedrigo O."/>
            <person name="Jarvis E.D."/>
            <person name="Hiller M."/>
            <person name="Vernes S.C."/>
            <person name="Myers E.W."/>
            <person name="Teeling E.C."/>
        </authorList>
    </citation>
    <scope>NUCLEOTIDE SEQUENCE [LARGE SCALE GENOMIC DNA]</scope>
    <source>
        <strain evidence="1">MRhiFer1</strain>
        <tissue evidence="1">Lung</tissue>
    </source>
</reference>
<dbReference type="EMBL" id="JACAGC010000022">
    <property type="protein sequence ID" value="KAF6288382.1"/>
    <property type="molecule type" value="Genomic_DNA"/>
</dbReference>
<sequence length="231" mass="25778">MIIVVSSTCRIHFNHNVFMPQDLLQTWCHHLSASMRVTGVPGPMIPNHVITSQDPFHGVSSTRTHHNHNITSQDPWYPNVSSLLRIYFNHSVITSQDPGHPIVSSSSRIQDTQLCHHLPGSISTMVLSSRGSIKIMILSPRIQDTQWCCHLPGSTSTMYHLPGSSILGAKYYNSCISIVFWGHMAPTSCSVKGIQHNAHHFPLPQKWSTVGPSLMTPSLLWPFLMMSLTHS</sequence>
<proteinExistence type="predicted"/>
<accession>A0A7J7SIW2</accession>
<protein>
    <submittedName>
        <fullName evidence="1">Uncharacterized protein</fullName>
    </submittedName>
</protein>
<evidence type="ECO:0000313" key="1">
    <source>
        <dbReference type="EMBL" id="KAF6288382.1"/>
    </source>
</evidence>
<dbReference type="AlphaFoldDB" id="A0A7J7SIW2"/>
<evidence type="ECO:0000313" key="2">
    <source>
        <dbReference type="Proteomes" id="UP000585614"/>
    </source>
</evidence>
<comment type="caution">
    <text evidence="1">The sequence shown here is derived from an EMBL/GenBank/DDBJ whole genome shotgun (WGS) entry which is preliminary data.</text>
</comment>
<name>A0A7J7SIW2_RHIFE</name>
<dbReference type="Proteomes" id="UP000585614">
    <property type="component" value="Unassembled WGS sequence"/>
</dbReference>
<gene>
    <name evidence="1" type="ORF">mRhiFer1_009117</name>
</gene>
<organism evidence="1 2">
    <name type="scientific">Rhinolophus ferrumequinum</name>
    <name type="common">Greater horseshoe bat</name>
    <dbReference type="NCBI Taxonomy" id="59479"/>
    <lineage>
        <taxon>Eukaryota</taxon>
        <taxon>Metazoa</taxon>
        <taxon>Chordata</taxon>
        <taxon>Craniata</taxon>
        <taxon>Vertebrata</taxon>
        <taxon>Euteleostomi</taxon>
        <taxon>Mammalia</taxon>
        <taxon>Eutheria</taxon>
        <taxon>Laurasiatheria</taxon>
        <taxon>Chiroptera</taxon>
        <taxon>Yinpterochiroptera</taxon>
        <taxon>Rhinolophoidea</taxon>
        <taxon>Rhinolophidae</taxon>
        <taxon>Rhinolophinae</taxon>
        <taxon>Rhinolophus</taxon>
    </lineage>
</organism>